<protein>
    <submittedName>
        <fullName evidence="1">Uncharacterized protein</fullName>
    </submittedName>
</protein>
<accession>A0ABS8UJY6</accession>
<gene>
    <name evidence="1" type="ORF">HAX54_015747</name>
</gene>
<organism evidence="1 2">
    <name type="scientific">Datura stramonium</name>
    <name type="common">Jimsonweed</name>
    <name type="synonym">Common thornapple</name>
    <dbReference type="NCBI Taxonomy" id="4076"/>
    <lineage>
        <taxon>Eukaryota</taxon>
        <taxon>Viridiplantae</taxon>
        <taxon>Streptophyta</taxon>
        <taxon>Embryophyta</taxon>
        <taxon>Tracheophyta</taxon>
        <taxon>Spermatophyta</taxon>
        <taxon>Magnoliopsida</taxon>
        <taxon>eudicotyledons</taxon>
        <taxon>Gunneridae</taxon>
        <taxon>Pentapetalae</taxon>
        <taxon>asterids</taxon>
        <taxon>lamiids</taxon>
        <taxon>Solanales</taxon>
        <taxon>Solanaceae</taxon>
        <taxon>Solanoideae</taxon>
        <taxon>Datureae</taxon>
        <taxon>Datura</taxon>
    </lineage>
</organism>
<dbReference type="Proteomes" id="UP000823775">
    <property type="component" value="Unassembled WGS sequence"/>
</dbReference>
<reference evidence="1 2" key="1">
    <citation type="journal article" date="2021" name="BMC Genomics">
        <title>Datura genome reveals duplications of psychoactive alkaloid biosynthetic genes and high mutation rate following tissue culture.</title>
        <authorList>
            <person name="Rajewski A."/>
            <person name="Carter-House D."/>
            <person name="Stajich J."/>
            <person name="Litt A."/>
        </authorList>
    </citation>
    <scope>NUCLEOTIDE SEQUENCE [LARGE SCALE GENOMIC DNA]</scope>
    <source>
        <strain evidence="1">AR-01</strain>
    </source>
</reference>
<evidence type="ECO:0000313" key="1">
    <source>
        <dbReference type="EMBL" id="MCD9558394.1"/>
    </source>
</evidence>
<evidence type="ECO:0000313" key="2">
    <source>
        <dbReference type="Proteomes" id="UP000823775"/>
    </source>
</evidence>
<proteinExistence type="predicted"/>
<sequence length="114" mass="13105">MVEECPLAVEEVKMKKRKKPSDAAAVNVQWGVAQDHEIVAESYMLTMNPAVYHPHCSGMQYMSYGHHVLPEESFRRQYVETRKTGFKRNKREMSADSSPLYLIFSGMVLMMCLS</sequence>
<name>A0ABS8UJY6_DATST</name>
<dbReference type="EMBL" id="JACEIK010002007">
    <property type="protein sequence ID" value="MCD9558394.1"/>
    <property type="molecule type" value="Genomic_DNA"/>
</dbReference>
<comment type="caution">
    <text evidence="1">The sequence shown here is derived from an EMBL/GenBank/DDBJ whole genome shotgun (WGS) entry which is preliminary data.</text>
</comment>
<keyword evidence="2" id="KW-1185">Reference proteome</keyword>